<evidence type="ECO:0000256" key="1">
    <source>
        <dbReference type="ARBA" id="ARBA00010876"/>
    </source>
</evidence>
<dbReference type="Gene3D" id="3.30.2350.10">
    <property type="entry name" value="Pseudouridine synthase"/>
    <property type="match status" value="1"/>
</dbReference>
<gene>
    <name evidence="3" type="ORF">SAMN04488027_11061</name>
</gene>
<dbReference type="InterPro" id="IPR006224">
    <property type="entry name" value="PsdUridine_synth_RluA-like_CS"/>
</dbReference>
<sequence length="292" mass="33362">MQNSKSKTCIETHEVSSIQKSIRLQEYGVGVFESIQTKSALKKSIKKGLITRDGELAKTSDWVETGQVLKLYAEEIQHDKKIFKLKLDVLYEDDFLAVVYKPVGYPTNGNYFKTIENALPFNLKPTSEKDRLPYPQPVHRLDNPTSGVLLISKTVSVKTLLSVLFEQHDIQKSYIAIVEGIIEPAEGEINSEIDEKDSFTRFQVQKTFRKRNEDFSLVNLYPSTGRTHQIRIHLSSLGHPIVGDKIYGTEVSKEKLFLHASSLQFQHPKTQKSLTIETKIPHKFVKFINELK</sequence>
<comment type="similarity">
    <text evidence="1">Belongs to the pseudouridine synthase RluA family.</text>
</comment>
<dbReference type="Proteomes" id="UP000199296">
    <property type="component" value="Unassembled WGS sequence"/>
</dbReference>
<dbReference type="GO" id="GO:0000455">
    <property type="term" value="P:enzyme-directed rRNA pseudouridine synthesis"/>
    <property type="evidence" value="ECO:0007669"/>
    <property type="project" value="TreeGrafter"/>
</dbReference>
<dbReference type="PROSITE" id="PS01129">
    <property type="entry name" value="PSI_RLU"/>
    <property type="match status" value="1"/>
</dbReference>
<dbReference type="EMBL" id="FNCW01000010">
    <property type="protein sequence ID" value="SDG89953.1"/>
    <property type="molecule type" value="Genomic_DNA"/>
</dbReference>
<dbReference type="OrthoDB" id="9807829at2"/>
<dbReference type="STRING" id="470826.SAMN04488027_11061"/>
<evidence type="ECO:0000313" key="4">
    <source>
        <dbReference type="Proteomes" id="UP000199296"/>
    </source>
</evidence>
<dbReference type="GO" id="GO:0003723">
    <property type="term" value="F:RNA binding"/>
    <property type="evidence" value="ECO:0007669"/>
    <property type="project" value="InterPro"/>
</dbReference>
<proteinExistence type="inferred from homology"/>
<evidence type="ECO:0000259" key="2">
    <source>
        <dbReference type="Pfam" id="PF00849"/>
    </source>
</evidence>
<dbReference type="RefSeq" id="WP_093368463.1">
    <property type="nucleotide sequence ID" value="NZ_FNCW01000010.1"/>
</dbReference>
<organism evidence="3 4">
    <name type="scientific">Psychroflexus sediminis</name>
    <dbReference type="NCBI Taxonomy" id="470826"/>
    <lineage>
        <taxon>Bacteria</taxon>
        <taxon>Pseudomonadati</taxon>
        <taxon>Bacteroidota</taxon>
        <taxon>Flavobacteriia</taxon>
        <taxon>Flavobacteriales</taxon>
        <taxon>Flavobacteriaceae</taxon>
        <taxon>Psychroflexus</taxon>
    </lineage>
</organism>
<dbReference type="CDD" id="cd02869">
    <property type="entry name" value="PseudoU_synth_RluA_like"/>
    <property type="match status" value="1"/>
</dbReference>
<dbReference type="InterPro" id="IPR020103">
    <property type="entry name" value="PsdUridine_synth_cat_dom_sf"/>
</dbReference>
<dbReference type="GO" id="GO:0140098">
    <property type="term" value="F:catalytic activity, acting on RNA"/>
    <property type="evidence" value="ECO:0007669"/>
    <property type="project" value="UniProtKB-ARBA"/>
</dbReference>
<protein>
    <submittedName>
        <fullName evidence="3">23S rRNA pseudouridine1911/1915/1917 synthase</fullName>
    </submittedName>
</protein>
<dbReference type="GO" id="GO:0009982">
    <property type="term" value="F:pseudouridine synthase activity"/>
    <property type="evidence" value="ECO:0007669"/>
    <property type="project" value="InterPro"/>
</dbReference>
<reference evidence="3 4" key="1">
    <citation type="submission" date="2016-10" db="EMBL/GenBank/DDBJ databases">
        <authorList>
            <person name="de Groot N.N."/>
        </authorList>
    </citation>
    <scope>NUCLEOTIDE SEQUENCE [LARGE SCALE GENOMIC DNA]</scope>
    <source>
        <strain evidence="3 4">DSM 19803</strain>
    </source>
</reference>
<dbReference type="PANTHER" id="PTHR21600:SF87">
    <property type="entry name" value="RNA PSEUDOURIDYLATE SYNTHASE DOMAIN-CONTAINING PROTEIN 1"/>
    <property type="match status" value="1"/>
</dbReference>
<dbReference type="AlphaFoldDB" id="A0A1G7Y0T9"/>
<evidence type="ECO:0000313" key="3">
    <source>
        <dbReference type="EMBL" id="SDG89953.1"/>
    </source>
</evidence>
<keyword evidence="4" id="KW-1185">Reference proteome</keyword>
<dbReference type="Pfam" id="PF00849">
    <property type="entry name" value="PseudoU_synth_2"/>
    <property type="match status" value="1"/>
</dbReference>
<feature type="domain" description="Pseudouridine synthase RsuA/RluA-like" evidence="2">
    <location>
        <begin position="97"/>
        <end position="236"/>
    </location>
</feature>
<dbReference type="InterPro" id="IPR006145">
    <property type="entry name" value="PsdUridine_synth_RsuA/RluA"/>
</dbReference>
<name>A0A1G7Y0T9_9FLAO</name>
<dbReference type="PANTHER" id="PTHR21600">
    <property type="entry name" value="MITOCHONDRIAL RNA PSEUDOURIDINE SYNTHASE"/>
    <property type="match status" value="1"/>
</dbReference>
<dbReference type="InterPro" id="IPR050188">
    <property type="entry name" value="RluA_PseudoU_synthase"/>
</dbReference>
<accession>A0A1G7Y0T9</accession>
<dbReference type="SUPFAM" id="SSF55120">
    <property type="entry name" value="Pseudouridine synthase"/>
    <property type="match status" value="1"/>
</dbReference>